<dbReference type="AlphaFoldDB" id="A0A2I1FZ47"/>
<gene>
    <name evidence="1" type="ORF">RhiirA4_312889</name>
</gene>
<evidence type="ECO:0008006" key="3">
    <source>
        <dbReference type="Google" id="ProtNLM"/>
    </source>
</evidence>
<dbReference type="PANTHER" id="PTHR46579:SF1">
    <property type="entry name" value="F5_8 TYPE C DOMAIN-CONTAINING PROTEIN"/>
    <property type="match status" value="1"/>
</dbReference>
<evidence type="ECO:0000313" key="2">
    <source>
        <dbReference type="Proteomes" id="UP000234323"/>
    </source>
</evidence>
<dbReference type="Proteomes" id="UP000234323">
    <property type="component" value="Unassembled WGS sequence"/>
</dbReference>
<name>A0A2I1FZ47_9GLOM</name>
<keyword evidence="2" id="KW-1185">Reference proteome</keyword>
<protein>
    <recommendedName>
        <fullName evidence="3">Transposase domain-containing protein</fullName>
    </recommendedName>
</protein>
<evidence type="ECO:0000313" key="1">
    <source>
        <dbReference type="EMBL" id="PKY39652.1"/>
    </source>
</evidence>
<sequence>FTLRSHILSWSGDIPALSKVMCLSGHNARSGCRFCYIHGIYSNIARHIYFPLQPPQGYNGTNYDPENLPMRSHTSHLQDIEAMENERRTKNVIQREKGINGRSILLELQSIDFPASFPVDIMHALFENTAPHMFRHFNGKFFNNKILNEADYKIQSENWKEIVKIIQQNQKTMPMEFGRPPTNIQKHYSAFKAEDWYNWIVLYSLPLLYDYLPARYWIF</sequence>
<reference evidence="1 2" key="1">
    <citation type="submission" date="2015-10" db="EMBL/GenBank/DDBJ databases">
        <title>Genome analyses suggest a sexual origin of heterokaryosis in a supposedly ancient asexual fungus.</title>
        <authorList>
            <person name="Ropars J."/>
            <person name="Sedzielewska K."/>
            <person name="Noel J."/>
            <person name="Charron P."/>
            <person name="Farinelli L."/>
            <person name="Marton T."/>
            <person name="Kruger M."/>
            <person name="Pelin A."/>
            <person name="Brachmann A."/>
            <person name="Corradi N."/>
        </authorList>
    </citation>
    <scope>NUCLEOTIDE SEQUENCE [LARGE SCALE GENOMIC DNA]</scope>
    <source>
        <strain evidence="1 2">A4</strain>
    </source>
</reference>
<dbReference type="VEuPathDB" id="FungiDB:RhiirA1_345521"/>
<dbReference type="PANTHER" id="PTHR46579">
    <property type="entry name" value="F5/8 TYPE C DOMAIN-CONTAINING PROTEIN-RELATED"/>
    <property type="match status" value="1"/>
</dbReference>
<feature type="non-terminal residue" evidence="1">
    <location>
        <position position="1"/>
    </location>
</feature>
<organism evidence="1 2">
    <name type="scientific">Rhizophagus irregularis</name>
    <dbReference type="NCBI Taxonomy" id="588596"/>
    <lineage>
        <taxon>Eukaryota</taxon>
        <taxon>Fungi</taxon>
        <taxon>Fungi incertae sedis</taxon>
        <taxon>Mucoromycota</taxon>
        <taxon>Glomeromycotina</taxon>
        <taxon>Glomeromycetes</taxon>
        <taxon>Glomerales</taxon>
        <taxon>Glomeraceae</taxon>
        <taxon>Rhizophagus</taxon>
    </lineage>
</organism>
<accession>A0A2I1FZ47</accession>
<proteinExistence type="predicted"/>
<comment type="caution">
    <text evidence="1">The sequence shown here is derived from an EMBL/GenBank/DDBJ whole genome shotgun (WGS) entry which is preliminary data.</text>
</comment>
<dbReference type="EMBL" id="LLXI01000071">
    <property type="protein sequence ID" value="PKY39652.1"/>
    <property type="molecule type" value="Genomic_DNA"/>
</dbReference>